<dbReference type="SUPFAM" id="SSF56672">
    <property type="entry name" value="DNA/RNA polymerases"/>
    <property type="match status" value="1"/>
</dbReference>
<dbReference type="Pfam" id="PF00078">
    <property type="entry name" value="RVT_1"/>
    <property type="match status" value="1"/>
</dbReference>
<dbReference type="PANTHER" id="PTHR37984">
    <property type="entry name" value="PROTEIN CBG26694"/>
    <property type="match status" value="1"/>
</dbReference>
<dbReference type="EMBL" id="SSTE01022979">
    <property type="protein sequence ID" value="KAA0026221.1"/>
    <property type="molecule type" value="Genomic_DNA"/>
</dbReference>
<accession>A0A5A7SPU1</accession>
<evidence type="ECO:0000259" key="3">
    <source>
        <dbReference type="Pfam" id="PF17919"/>
    </source>
</evidence>
<proteinExistence type="predicted"/>
<name>A0A5A7SPU1_CUCMM</name>
<comment type="caution">
    <text evidence="4">The sequence shown here is derived from an EMBL/GenBank/DDBJ whole genome shotgun (WGS) entry which is preliminary data.</text>
</comment>
<keyword evidence="1" id="KW-0511">Multifunctional enzyme</keyword>
<sequence length="347" mass="39883">MEPLSDLPNRVIEETFMGRLLPRIKAEVEFCQPVGLAQMMRLAQLVENREIIRNEANLKGYSGEEYRASHPSKTRYHSRYVHQQKNEMEKLVEEMLKSGIICPSNNLYSSPVLLVRKKDGSWHFCVDYRALNNVTIPNKFPILVIEELFNELNGATWFSKIDLKAGYHQIQMSKNDIEKTAFRTHEEKVQLHENKSGLFGHIIFGQGVQVDSEKIRAIKEWPIPTNVREVQGFLGLTGYYRKFVQHYGSIAAPLTQLLKIQGFKRNEEAQEAFQKLQNAMMTIPVLALLDFNATFEIETDALGYGIGAMLRQSKHPIAYFSHTLALRDKAKPVYERELMAVVLAVQR</sequence>
<protein>
    <submittedName>
        <fullName evidence="4">Retrovirus-related Pol polyprotein from transposon 297 family</fullName>
    </submittedName>
</protein>
<dbReference type="Gene3D" id="3.10.10.10">
    <property type="entry name" value="HIV Type 1 Reverse Transcriptase, subunit A, domain 1"/>
    <property type="match status" value="1"/>
</dbReference>
<evidence type="ECO:0000313" key="5">
    <source>
        <dbReference type="Proteomes" id="UP000321393"/>
    </source>
</evidence>
<dbReference type="InterPro" id="IPR041577">
    <property type="entry name" value="RT_RNaseH_2"/>
</dbReference>
<dbReference type="InterPro" id="IPR000477">
    <property type="entry name" value="RT_dom"/>
</dbReference>
<evidence type="ECO:0000259" key="2">
    <source>
        <dbReference type="Pfam" id="PF00078"/>
    </source>
</evidence>
<dbReference type="AlphaFoldDB" id="A0A5A7SPU1"/>
<feature type="domain" description="Reverse transcriptase" evidence="2">
    <location>
        <begin position="115"/>
        <end position="187"/>
    </location>
</feature>
<dbReference type="PANTHER" id="PTHR37984:SF5">
    <property type="entry name" value="PROTEIN NYNRIN-LIKE"/>
    <property type="match status" value="1"/>
</dbReference>
<dbReference type="Proteomes" id="UP000321393">
    <property type="component" value="Unassembled WGS sequence"/>
</dbReference>
<dbReference type="InterPro" id="IPR043502">
    <property type="entry name" value="DNA/RNA_pol_sf"/>
</dbReference>
<dbReference type="InterPro" id="IPR043128">
    <property type="entry name" value="Rev_trsase/Diguanyl_cyclase"/>
</dbReference>
<dbReference type="OrthoDB" id="415724at2759"/>
<evidence type="ECO:0000313" key="4">
    <source>
        <dbReference type="EMBL" id="KAA0026221.1"/>
    </source>
</evidence>
<gene>
    <name evidence="4" type="ORF">E6C27_scaffold19G001990</name>
</gene>
<dbReference type="FunFam" id="3.30.70.270:FF:000020">
    <property type="entry name" value="Transposon Tf2-6 polyprotein-like Protein"/>
    <property type="match status" value="1"/>
</dbReference>
<dbReference type="GO" id="GO:0003824">
    <property type="term" value="F:catalytic activity"/>
    <property type="evidence" value="ECO:0007669"/>
    <property type="project" value="UniProtKB-KW"/>
</dbReference>
<evidence type="ECO:0000256" key="1">
    <source>
        <dbReference type="ARBA" id="ARBA00023268"/>
    </source>
</evidence>
<dbReference type="InterPro" id="IPR050951">
    <property type="entry name" value="Retrovirus_Pol_polyprotein"/>
</dbReference>
<dbReference type="Pfam" id="PF17919">
    <property type="entry name" value="RT_RNaseH_2"/>
    <property type="match status" value="1"/>
</dbReference>
<dbReference type="Gene3D" id="3.30.70.270">
    <property type="match status" value="2"/>
</dbReference>
<reference evidence="4 5" key="1">
    <citation type="submission" date="2019-08" db="EMBL/GenBank/DDBJ databases">
        <title>Draft genome sequences of two oriental melons (Cucumis melo L. var makuwa).</title>
        <authorList>
            <person name="Kwon S.-Y."/>
        </authorList>
    </citation>
    <scope>NUCLEOTIDE SEQUENCE [LARGE SCALE GENOMIC DNA]</scope>
    <source>
        <strain evidence="5">cv. SW 3</strain>
        <tissue evidence="4">Leaf</tissue>
    </source>
</reference>
<feature type="domain" description="Reverse transcriptase/retrotransposon-derived protein RNase H-like" evidence="3">
    <location>
        <begin position="266"/>
        <end position="346"/>
    </location>
</feature>
<organism evidence="4 5">
    <name type="scientific">Cucumis melo var. makuwa</name>
    <name type="common">Oriental melon</name>
    <dbReference type="NCBI Taxonomy" id="1194695"/>
    <lineage>
        <taxon>Eukaryota</taxon>
        <taxon>Viridiplantae</taxon>
        <taxon>Streptophyta</taxon>
        <taxon>Embryophyta</taxon>
        <taxon>Tracheophyta</taxon>
        <taxon>Spermatophyta</taxon>
        <taxon>Magnoliopsida</taxon>
        <taxon>eudicotyledons</taxon>
        <taxon>Gunneridae</taxon>
        <taxon>Pentapetalae</taxon>
        <taxon>rosids</taxon>
        <taxon>fabids</taxon>
        <taxon>Cucurbitales</taxon>
        <taxon>Cucurbitaceae</taxon>
        <taxon>Benincaseae</taxon>
        <taxon>Cucumis</taxon>
    </lineage>
</organism>
<dbReference type="CDD" id="cd01647">
    <property type="entry name" value="RT_LTR"/>
    <property type="match status" value="1"/>
</dbReference>